<dbReference type="InterPro" id="IPR007886">
    <property type="entry name" value="AlaDH/PNT_N"/>
</dbReference>
<evidence type="ECO:0000256" key="4">
    <source>
        <dbReference type="ARBA" id="ARBA00022967"/>
    </source>
</evidence>
<dbReference type="NCBIfam" id="NF006942">
    <property type="entry name" value="PRK09424.1"/>
    <property type="match status" value="1"/>
</dbReference>
<dbReference type="GO" id="GO:0006740">
    <property type="term" value="P:NADPH regeneration"/>
    <property type="evidence" value="ECO:0007669"/>
    <property type="project" value="TreeGrafter"/>
</dbReference>
<evidence type="ECO:0000256" key="3">
    <source>
        <dbReference type="ARBA" id="ARBA00022857"/>
    </source>
</evidence>
<evidence type="ECO:0000259" key="7">
    <source>
        <dbReference type="SMART" id="SM01002"/>
    </source>
</evidence>
<keyword evidence="4" id="KW-1278">Translocase</keyword>
<protein>
    <recommendedName>
        <fullName evidence="1">proton-translocating NAD(P)(+) transhydrogenase</fullName>
        <ecNumber evidence="1">7.1.1.1</ecNumber>
    </recommendedName>
</protein>
<dbReference type="CDD" id="cd05304">
    <property type="entry name" value="Rubrum_tdh"/>
    <property type="match status" value="1"/>
</dbReference>
<dbReference type="SMART" id="SM01003">
    <property type="entry name" value="AlaDh_PNT_N"/>
    <property type="match status" value="1"/>
</dbReference>
<dbReference type="Gene3D" id="3.40.50.720">
    <property type="entry name" value="NAD(P)-binding Rossmann-like Domain"/>
    <property type="match status" value="2"/>
</dbReference>
<gene>
    <name evidence="9" type="ORF">RIEGSTA812A_PEG_528</name>
</gene>
<evidence type="ECO:0000256" key="6">
    <source>
        <dbReference type="ARBA" id="ARBA00048202"/>
    </source>
</evidence>
<dbReference type="SUPFAM" id="SSF51735">
    <property type="entry name" value="NAD(P)-binding Rossmann-fold domains"/>
    <property type="match status" value="1"/>
</dbReference>
<dbReference type="Pfam" id="PF05222">
    <property type="entry name" value="AlaDh_PNT_N"/>
    <property type="match status" value="1"/>
</dbReference>
<dbReference type="GO" id="GO:0016491">
    <property type="term" value="F:oxidoreductase activity"/>
    <property type="evidence" value="ECO:0007669"/>
    <property type="project" value="UniProtKB-KW"/>
</dbReference>
<comment type="catalytic activity">
    <reaction evidence="6">
        <text>NAD(+) + NADPH + H(+)(in) = NADH + NADP(+) + H(+)(out)</text>
        <dbReference type="Rhea" id="RHEA:47992"/>
        <dbReference type="ChEBI" id="CHEBI:15378"/>
        <dbReference type="ChEBI" id="CHEBI:57540"/>
        <dbReference type="ChEBI" id="CHEBI:57783"/>
        <dbReference type="ChEBI" id="CHEBI:57945"/>
        <dbReference type="ChEBI" id="CHEBI:58349"/>
        <dbReference type="EC" id="7.1.1.1"/>
    </reaction>
</comment>
<dbReference type="InterPro" id="IPR036291">
    <property type="entry name" value="NAD(P)-bd_dom_sf"/>
</dbReference>
<dbReference type="GO" id="GO:0050661">
    <property type="term" value="F:NADP binding"/>
    <property type="evidence" value="ECO:0007669"/>
    <property type="project" value="TreeGrafter"/>
</dbReference>
<dbReference type="EMBL" id="LR026963">
    <property type="protein sequence ID" value="VBB69055.1"/>
    <property type="molecule type" value="Genomic_DNA"/>
</dbReference>
<reference evidence="9" key="1">
    <citation type="submission" date="2018-10" db="EMBL/GenBank/DDBJ databases">
        <authorList>
            <person name="Gruber-Vodicka H."/>
            <person name="Jaeckle O."/>
        </authorList>
    </citation>
    <scope>NUCLEOTIDE SEQUENCE</scope>
</reference>
<dbReference type="SUPFAM" id="SSF52283">
    <property type="entry name" value="Formate/glycerate dehydrogenase catalytic domain-like"/>
    <property type="match status" value="1"/>
</dbReference>
<evidence type="ECO:0000256" key="5">
    <source>
        <dbReference type="ARBA" id="ARBA00023027"/>
    </source>
</evidence>
<dbReference type="FunFam" id="3.40.50.720:FF:000188">
    <property type="entry name" value="NAD(P) transhydrogenase alpha subunit 1"/>
    <property type="match status" value="1"/>
</dbReference>
<dbReference type="EC" id="7.1.1.1" evidence="1"/>
<evidence type="ECO:0000313" key="9">
    <source>
        <dbReference type="EMBL" id="VBB69055.1"/>
    </source>
</evidence>
<dbReference type="PROSITE" id="PS00837">
    <property type="entry name" value="ALADH_PNT_2"/>
    <property type="match status" value="1"/>
</dbReference>
<dbReference type="GO" id="GO:0008750">
    <property type="term" value="F:proton-translocating NAD(P)+ transhydrogenase activity"/>
    <property type="evidence" value="ECO:0007669"/>
    <property type="project" value="UniProtKB-EC"/>
</dbReference>
<accession>A0A484H6S1</accession>
<proteinExistence type="predicted"/>
<feature type="domain" description="Alanine dehydrogenase/pyridine nucleotide transhydrogenase NAD(H)-binding" evidence="7">
    <location>
        <begin position="153"/>
        <end position="319"/>
    </location>
</feature>
<sequence length="385" mass="41110">MLIAIPKECRPYERRVAVSPDAVKKYVGLGFDVVVESGAGNTANMTDAMFSEAGARIASDAATALKDADVVLKVQRPLTAAEGTGELALMKKGAILVANLASLSHLEEMNAYAEAGLTAFAMELMPRISRAQSMDILSSQSNLAGYKAVIDAAALFTRAMPMMMTAAGTVPPTRVLVVGAGVAGLQAIATAKRLGAIVHAFDVRSAVKEQVESLGGKFVVVDEAAMKSAETASGYAREMDAEYQRKQAHVIHEQLKRTDVAITTALIPGKPAPVLITEEMVKDMKPGSIIMDLAAEAGGNCVLSEYGRVVVRYDVNIVGPANLPATIAQDASILFSKNLYNFLHPMMDNSSRSLQIQWDDELVKGTCICHDGKIVHSMLRSEERK</sequence>
<dbReference type="Pfam" id="PF01262">
    <property type="entry name" value="AlaDh_PNT_C"/>
    <property type="match status" value="1"/>
</dbReference>
<keyword evidence="9" id="KW-0560">Oxidoreductase</keyword>
<evidence type="ECO:0000256" key="1">
    <source>
        <dbReference type="ARBA" id="ARBA00012943"/>
    </source>
</evidence>
<keyword evidence="2" id="KW-0547">Nucleotide-binding</keyword>
<dbReference type="GO" id="GO:0005886">
    <property type="term" value="C:plasma membrane"/>
    <property type="evidence" value="ECO:0007669"/>
    <property type="project" value="TreeGrafter"/>
</dbReference>
<dbReference type="AlphaFoldDB" id="A0A484H6S1"/>
<feature type="domain" description="Alanine dehydrogenase/pyridine nucleotide transhydrogenase N-terminal" evidence="8">
    <location>
        <begin position="4"/>
        <end position="144"/>
    </location>
</feature>
<dbReference type="InterPro" id="IPR007698">
    <property type="entry name" value="AlaDH/PNT_NAD(H)-bd"/>
</dbReference>
<dbReference type="PANTHER" id="PTHR10160:SF19">
    <property type="entry name" value="PROTON-TRANSLOCATING NAD(P)(+) TRANSHYDROGENASE"/>
    <property type="match status" value="1"/>
</dbReference>
<name>A0A484H6S1_9ZZZZ</name>
<dbReference type="InterPro" id="IPR008143">
    <property type="entry name" value="Ala_DH/PNT_CS2"/>
</dbReference>
<organism evidence="9">
    <name type="scientific">invertebrate metagenome</name>
    <dbReference type="NCBI Taxonomy" id="1711999"/>
    <lineage>
        <taxon>unclassified sequences</taxon>
        <taxon>metagenomes</taxon>
        <taxon>organismal metagenomes</taxon>
    </lineage>
</organism>
<keyword evidence="3" id="KW-0521">NADP</keyword>
<keyword evidence="5" id="KW-0520">NAD</keyword>
<evidence type="ECO:0000256" key="2">
    <source>
        <dbReference type="ARBA" id="ARBA00022741"/>
    </source>
</evidence>
<evidence type="ECO:0000259" key="8">
    <source>
        <dbReference type="SMART" id="SM01003"/>
    </source>
</evidence>
<dbReference type="SMART" id="SM01002">
    <property type="entry name" value="AlaDh_PNT_C"/>
    <property type="match status" value="1"/>
</dbReference>
<dbReference type="PANTHER" id="PTHR10160">
    <property type="entry name" value="NAD(P) TRANSHYDROGENASE"/>
    <property type="match status" value="1"/>
</dbReference>